<evidence type="ECO:0000313" key="3">
    <source>
        <dbReference type="Proteomes" id="UP000030675"/>
    </source>
</evidence>
<feature type="compositionally biased region" description="Low complexity" evidence="1">
    <location>
        <begin position="446"/>
        <end position="475"/>
    </location>
</feature>
<evidence type="ECO:0000256" key="1">
    <source>
        <dbReference type="SAM" id="MobiDB-lite"/>
    </source>
</evidence>
<dbReference type="HOGENOM" id="CLU_234423_0_0_6"/>
<dbReference type="Gene3D" id="2.130.10.10">
    <property type="entry name" value="YVTN repeat-like/Quinoprotein amine dehydrogenase"/>
    <property type="match status" value="1"/>
</dbReference>
<feature type="compositionally biased region" description="Basic and acidic residues" evidence="1">
    <location>
        <begin position="786"/>
        <end position="805"/>
    </location>
</feature>
<feature type="compositionally biased region" description="Acidic residues" evidence="1">
    <location>
        <begin position="776"/>
        <end position="785"/>
    </location>
</feature>
<evidence type="ECO:0000313" key="2">
    <source>
        <dbReference type="EMBL" id="GAD29002.1"/>
    </source>
</evidence>
<organism evidence="2 3">
    <name type="scientific">Photobacterium leiognathi lrivu.4.1</name>
    <dbReference type="NCBI Taxonomy" id="1248232"/>
    <lineage>
        <taxon>Bacteria</taxon>
        <taxon>Pseudomonadati</taxon>
        <taxon>Pseudomonadota</taxon>
        <taxon>Gammaproteobacteria</taxon>
        <taxon>Vibrionales</taxon>
        <taxon>Vibrionaceae</taxon>
        <taxon>Photobacterium</taxon>
    </lineage>
</organism>
<accession>X0NLZ2</accession>
<protein>
    <submittedName>
        <fullName evidence="2">BNR/Asp-box repeat family protein</fullName>
    </submittedName>
</protein>
<dbReference type="eggNOG" id="COG5183">
    <property type="taxonomic scope" value="Bacteria"/>
</dbReference>
<dbReference type="EMBL" id="DF196810">
    <property type="protein sequence ID" value="GAD29002.1"/>
    <property type="molecule type" value="Genomic_DNA"/>
</dbReference>
<dbReference type="Proteomes" id="UP000030675">
    <property type="component" value="Unassembled WGS sequence"/>
</dbReference>
<gene>
    <name evidence="2" type="ORF">PLEI_0648</name>
</gene>
<dbReference type="RefSeq" id="WP_023931591.1">
    <property type="nucleotide sequence ID" value="NZ_DF196810.1"/>
</dbReference>
<proteinExistence type="predicted"/>
<feature type="region of interest" description="Disordered" evidence="1">
    <location>
        <begin position="776"/>
        <end position="805"/>
    </location>
</feature>
<feature type="region of interest" description="Disordered" evidence="1">
    <location>
        <begin position="427"/>
        <end position="481"/>
    </location>
</feature>
<dbReference type="PROSITE" id="PS51257">
    <property type="entry name" value="PROKAR_LIPOPROTEIN"/>
    <property type="match status" value="1"/>
</dbReference>
<dbReference type="SUPFAM" id="SSF110296">
    <property type="entry name" value="Oligoxyloglucan reducing end-specific cellobiohydrolase"/>
    <property type="match status" value="2"/>
</dbReference>
<reference evidence="3" key="1">
    <citation type="submission" date="2012-12" db="EMBL/GenBank/DDBJ databases">
        <title>Genome Sequence of Photobacterium leiognathi lrivu.4.1.</title>
        <authorList>
            <person name="Urbanczyk H."/>
            <person name="Ogura Y."/>
            <person name="Hayashi T."/>
            <person name="Dunlap P.V."/>
        </authorList>
    </citation>
    <scope>NUCLEOTIDE SEQUENCE [LARGE SCALE GENOMIC DNA]</scope>
    <source>
        <strain evidence="3">lrivu.4.1</strain>
    </source>
</reference>
<name>X0NLZ2_PHOLE</name>
<dbReference type="InterPro" id="IPR015943">
    <property type="entry name" value="WD40/YVTN_repeat-like_dom_sf"/>
</dbReference>
<sequence length="1971" mass="219348">MRFFLSACMMMMAVGCDNRSDIDVQERPPQSYTISGSAVKAPWVHAQVQLYELDLSNPDFLGRLVTTGKTDRQAKFEGVTIPDLTRHYMLVVNTTEETVELGNNAVPMIDTMYSFLPANAFIENAQDINLIATPLTTMAVKLAIQNADLNSGLYEGNGDGITTESEWLAALDTATDVVKSLMGYSLVDDIDIYTQTPVVAHTSSEENKSDAFHYRLAIEATGALIQHLATNNDTNILFNDILSDMADGKIEGAQHYQLEDVIRFSQALMTQPIANGGEKTLSDLGEYLKVEAKSININDDFSPQQPPQMLSQYYVVDVDDDGFFNNRDEDDDNDGLNDTQERLTDRDTTLQPLQVFEKYAQQEVGARAPTLNDYNDIDIDVSDELIEELNAFVFNQLNKIDNDFTDRQKIEAYKTLKSTPAGTEQYQQAQQVLAHHTHPTPTDNGNESISDNQDSDNNSDTAPDTADNNDTTPPDDSSDSRFAIVGSAVKGPMVNANVAIYRLDLSQPDLRGELVSSGTTDAQAMYQGITLPNREHAHLLVVSTAPTTRELTSTARPHVNELISYIPAIMGTETETSTSIMATPLTTMVVKLAQRNADSSRKALIGDQDGIISESEWATAITAATGLVKSLMGFSLIDDVDIFKQTPIVTNENDEGKKGKAFKHRLAIEAAGALLLELSTTSEIDTTLDALVTDMADGQINDNSSYNVDDIHLFNMDILDKPLPNGNGLKLSQTLTHLQQEELQLNPPQATDFNQLILPIMLSQSFDVDTDQDEIINSLDDDDDNDGKSDQEERNTGRDSARHPHTIFDDYAKQRVGARVPKLVDYEDLSIDVSTDPQQKEILNQFVIDAEAESLPIKAHERVMAFHKIRDINKARSERIQALQDLNLGVSDDLEQQDLIEALDNNSIASLAALKGLVGKNNRIHKSLRDQRRDNQLTPEDFLPHGIHFDSVDEIDMVFEQPFITPSPKVEHIRERKQTIATLLKYYRQEPNAAEPDGSTYRSAGLHQIENEDVDYLNQVIQSNTLLSEKKILKLIRLFSHRYPVDEALLLEQGVGDQTSIATLGVMRIQDVIQRHKLVRKEQINAYIRATAAVGNVGGTGAIRTFYIDKEKVNFDGFPTQLAKTNSDNFGVTRIQRNNYLVTSPVNTDMYAMGSNMRGALLLKKDTSPYFTPVYTPAGFSSAAAAFSNFDENHMVAIFSNRDLIVDQTTLSARHPFGVYTSHDKGETWDLTHPYAGLSQEPMGNQSIIWGNTQALKDWVFLATHRDGLYISKDAGLSFQPVADYYASTLNTTFESNTFIRSLALTHDSSTGKQYLFVIAKPSAYYTISGVDSSSTPDGESYRLTIAGGEITEVQLLNHYFNQSNVERKYADIAFKVGGKEGYGLFYDKADVNLEGNGGRHIARIGEYGDIICDQQTSDPYCNDYNATPGVTAQNQEICSIANNPYNSNMWVMLRGGETRTSVVVTTDDGLKWRYENRATIEHNGEDYVTSMTMSSAIYEDPQYAAIQNGNYQYLLNTTTGCQGVSIGFIDATSFRMIPISKEKPILVTRDSGATFSTDQISSENKWVMEASIDGDYQLIAFGEYGFKYSIDGGQSYRVINDLTHPIIKDLKAKAAPIVDSHASQARGQAAVLKSTNTGFEAFILYTQVGYLVRLDYDKVADTMSVTPILQNGDNLSPSYILNNSNNVNFNAAGRSFWRQNYIYIGNLVSRDNGLTFTHMCISDDCSVLENWYIVMDVHPSDPQKIVAYHEKQTAKDIKLSVSYDAGVTWNLLPNTELYETAHGKTYAIRSITYYGDVKKGVSFIPEVGNQGNDQSFALFVAGRSGLYRFDYDSQSPTPFNQLPWTLLDKFLPIEASRENKPWLSEILFNPAQPNIAVAVQINDKSIFGNWFSFTAVSKQEFYYKPNTTEHPIYISFDSGKRWYNLRNDKLSPYTALASVTFSAEGDLMLYTANYGVITIPLASMDWLSVQ</sequence>